<dbReference type="Gene3D" id="3.10.20.90">
    <property type="entry name" value="Phosphatidylinositol 3-kinase Catalytic Subunit, Chain A, domain 1"/>
    <property type="match status" value="4"/>
</dbReference>
<feature type="domain" description="Ubiquitin-like" evidence="2">
    <location>
        <begin position="21"/>
        <end position="90"/>
    </location>
</feature>
<evidence type="ECO:0000256" key="1">
    <source>
        <dbReference type="ARBA" id="ARBA00022499"/>
    </source>
</evidence>
<dbReference type="AlphaFoldDB" id="A0ABD3JFV7"/>
<dbReference type="EMBL" id="JBJKBG010000008">
    <property type="protein sequence ID" value="KAL3726946.1"/>
    <property type="molecule type" value="Genomic_DNA"/>
</dbReference>
<sequence>MATSPSQLPRSVSPNSDEEEVNLYLKIIETVAIKARRDSTMKHIKALIQDKEQIDEHSQLLFFRGDHLEDGKRLVDYGIHGDSTLHLILQDSTRIMVNVKISSTQKNSLVEARKWDTVKDVKLMIQAKEGIPLDSFDLVFGGKLLAEDRTLASLDLLQEPTFHLVFHPKDDVSVIVEMSSRRVTLSAKFWYTVRDVKAIVGSMMSAEVMSLHMVYQGKQLEDHKTLACHNIADGSVLQLVSPYAAFQIFVKSWNGKTVVLQVCRSDTIKEVKIKLLHKLQVSVPAERHHISYVGKRLADDLDLASYGIQENSTLSEIISPRSK</sequence>
<dbReference type="InterPro" id="IPR029071">
    <property type="entry name" value="Ubiquitin-like_domsf"/>
</dbReference>
<evidence type="ECO:0000313" key="4">
    <source>
        <dbReference type="Proteomes" id="UP001634007"/>
    </source>
</evidence>
<dbReference type="SUPFAM" id="SSF54236">
    <property type="entry name" value="Ubiquitin-like"/>
    <property type="match status" value="4"/>
</dbReference>
<dbReference type="InterPro" id="IPR000626">
    <property type="entry name" value="Ubiquitin-like_dom"/>
</dbReference>
<feature type="domain" description="Ubiquitin-like" evidence="2">
    <location>
        <begin position="246"/>
        <end position="323"/>
    </location>
</feature>
<dbReference type="GO" id="GO:0003729">
    <property type="term" value="F:mRNA binding"/>
    <property type="evidence" value="ECO:0007669"/>
    <property type="project" value="UniProtKB-ARBA"/>
</dbReference>
<dbReference type="CDD" id="cd17039">
    <property type="entry name" value="Ubl_ubiquitin_like"/>
    <property type="match status" value="2"/>
</dbReference>
<feature type="domain" description="Ubiquitin-like" evidence="2">
    <location>
        <begin position="172"/>
        <end position="240"/>
    </location>
</feature>
<feature type="domain" description="Ubiquitin-like" evidence="2">
    <location>
        <begin position="95"/>
        <end position="171"/>
    </location>
</feature>
<dbReference type="PANTHER" id="PTHR10666">
    <property type="entry name" value="UBIQUITIN"/>
    <property type="match status" value="1"/>
</dbReference>
<evidence type="ECO:0000313" key="3">
    <source>
        <dbReference type="EMBL" id="KAL3726946.1"/>
    </source>
</evidence>
<dbReference type="PROSITE" id="PS50053">
    <property type="entry name" value="UBIQUITIN_2"/>
    <property type="match status" value="4"/>
</dbReference>
<dbReference type="Proteomes" id="UP001634007">
    <property type="component" value="Unassembled WGS sequence"/>
</dbReference>
<gene>
    <name evidence="3" type="ORF">ACJRO7_031794</name>
</gene>
<comment type="caution">
    <text evidence="3">The sequence shown here is derived from an EMBL/GenBank/DDBJ whole genome shotgun (WGS) entry which is preliminary data.</text>
</comment>
<reference evidence="3 4" key="1">
    <citation type="submission" date="2024-11" db="EMBL/GenBank/DDBJ databases">
        <title>Chromosome-level genome assembly of Eucalyptus globulus Labill. provides insights into its genome evolution.</title>
        <authorList>
            <person name="Li X."/>
        </authorList>
    </citation>
    <scope>NUCLEOTIDE SEQUENCE [LARGE SCALE GENOMIC DNA]</scope>
    <source>
        <strain evidence="3">CL2024</strain>
        <tissue evidence="3">Fresh tender leaves</tissue>
    </source>
</reference>
<protein>
    <recommendedName>
        <fullName evidence="2">Ubiquitin-like domain-containing protein</fullName>
    </recommendedName>
</protein>
<name>A0ABD3JFV7_EUCGL</name>
<organism evidence="3 4">
    <name type="scientific">Eucalyptus globulus</name>
    <name type="common">Tasmanian blue gum</name>
    <dbReference type="NCBI Taxonomy" id="34317"/>
    <lineage>
        <taxon>Eukaryota</taxon>
        <taxon>Viridiplantae</taxon>
        <taxon>Streptophyta</taxon>
        <taxon>Embryophyta</taxon>
        <taxon>Tracheophyta</taxon>
        <taxon>Spermatophyta</taxon>
        <taxon>Magnoliopsida</taxon>
        <taxon>eudicotyledons</taxon>
        <taxon>Gunneridae</taxon>
        <taxon>Pentapetalae</taxon>
        <taxon>rosids</taxon>
        <taxon>malvids</taxon>
        <taxon>Myrtales</taxon>
        <taxon>Myrtaceae</taxon>
        <taxon>Myrtoideae</taxon>
        <taxon>Eucalypteae</taxon>
        <taxon>Eucalyptus</taxon>
    </lineage>
</organism>
<evidence type="ECO:0000259" key="2">
    <source>
        <dbReference type="PROSITE" id="PS50053"/>
    </source>
</evidence>
<dbReference type="Pfam" id="PF00240">
    <property type="entry name" value="ubiquitin"/>
    <property type="match status" value="4"/>
</dbReference>
<dbReference type="PRINTS" id="PR00348">
    <property type="entry name" value="UBIQUITIN"/>
</dbReference>
<dbReference type="SMART" id="SM00213">
    <property type="entry name" value="UBQ"/>
    <property type="match status" value="4"/>
</dbReference>
<keyword evidence="1" id="KW-1017">Isopeptide bond</keyword>
<keyword evidence="4" id="KW-1185">Reference proteome</keyword>
<accession>A0ABD3JFV7</accession>
<dbReference type="InterPro" id="IPR050158">
    <property type="entry name" value="Ubiquitin_ubiquitin-like"/>
</dbReference>
<proteinExistence type="predicted"/>
<dbReference type="InterPro" id="IPR019956">
    <property type="entry name" value="Ubiquitin_dom"/>
</dbReference>